<feature type="region of interest" description="Disordered" evidence="7">
    <location>
        <begin position="461"/>
        <end position="483"/>
    </location>
</feature>
<keyword evidence="4 11" id="KW-0418">Kinase</keyword>
<keyword evidence="5 6" id="KW-0067">ATP-binding</keyword>
<feature type="region of interest" description="Disordered" evidence="7">
    <location>
        <begin position="580"/>
        <end position="616"/>
    </location>
</feature>
<evidence type="ECO:0000313" key="11">
    <source>
        <dbReference type="EMBL" id="OUS49199.1"/>
    </source>
</evidence>
<dbReference type="Pfam" id="PF00069">
    <property type="entry name" value="Pkinase"/>
    <property type="match status" value="1"/>
</dbReference>
<feature type="binding site" evidence="6">
    <location>
        <position position="148"/>
    </location>
    <ligand>
        <name>ATP</name>
        <dbReference type="ChEBI" id="CHEBI:30616"/>
    </ligand>
</feature>
<dbReference type="Proteomes" id="UP000195557">
    <property type="component" value="Unassembled WGS sequence"/>
</dbReference>
<dbReference type="InterPro" id="IPR017441">
    <property type="entry name" value="Protein_kinase_ATP_BS"/>
</dbReference>
<dbReference type="SUPFAM" id="SSF46689">
    <property type="entry name" value="Homeodomain-like"/>
    <property type="match status" value="2"/>
</dbReference>
<dbReference type="InterPro" id="IPR056981">
    <property type="entry name" value="HEAT_ULK4_RUNKEL"/>
</dbReference>
<dbReference type="CDD" id="cd14010">
    <property type="entry name" value="STKc_ULK4"/>
    <property type="match status" value="1"/>
</dbReference>
<evidence type="ECO:0000256" key="4">
    <source>
        <dbReference type="ARBA" id="ARBA00022777"/>
    </source>
</evidence>
<dbReference type="Pfam" id="PF13921">
    <property type="entry name" value="Myb_DNA-bind_6"/>
    <property type="match status" value="2"/>
</dbReference>
<keyword evidence="11" id="KW-0723">Serine/threonine-protein kinase</keyword>
<dbReference type="InterPro" id="IPR016024">
    <property type="entry name" value="ARM-type_fold"/>
</dbReference>
<dbReference type="Gene3D" id="3.30.310.50">
    <property type="entry name" value="Alpha-D-phosphohexomutase, C-terminal domain"/>
    <property type="match status" value="1"/>
</dbReference>
<dbReference type="InterPro" id="IPR015419">
    <property type="entry name" value="CTAG/Pcc1"/>
</dbReference>
<feature type="domain" description="Protein kinase" evidence="8">
    <location>
        <begin position="118"/>
        <end position="371"/>
    </location>
</feature>
<dbReference type="Pfam" id="PF23606">
    <property type="entry name" value="HEAT_ULK4"/>
    <property type="match status" value="1"/>
</dbReference>
<evidence type="ECO:0000256" key="2">
    <source>
        <dbReference type="ARBA" id="ARBA00022679"/>
    </source>
</evidence>
<accession>A0A1Y5IHZ4</accession>
<evidence type="ECO:0000256" key="1">
    <source>
        <dbReference type="ARBA" id="ARBA00007073"/>
    </source>
</evidence>
<dbReference type="InterPro" id="IPR008271">
    <property type="entry name" value="Ser/Thr_kinase_AS"/>
</dbReference>
<dbReference type="SUPFAM" id="SSF56112">
    <property type="entry name" value="Protein kinase-like (PK-like)"/>
    <property type="match status" value="1"/>
</dbReference>
<dbReference type="PANTHER" id="PTHR46562">
    <property type="entry name" value="SERINE/THREONINE-KINASE ULK4-LIKE PROTEIN-RELATED"/>
    <property type="match status" value="1"/>
</dbReference>
<evidence type="ECO:0000259" key="8">
    <source>
        <dbReference type="PROSITE" id="PS50011"/>
    </source>
</evidence>
<dbReference type="Gene3D" id="1.10.510.10">
    <property type="entry name" value="Transferase(Phosphotransferase) domain 1"/>
    <property type="match status" value="1"/>
</dbReference>
<dbReference type="GO" id="GO:0000914">
    <property type="term" value="P:phragmoplast assembly"/>
    <property type="evidence" value="ECO:0007669"/>
    <property type="project" value="InterPro"/>
</dbReference>
<dbReference type="InterPro" id="IPR009057">
    <property type="entry name" value="Homeodomain-like_sf"/>
</dbReference>
<evidence type="ECO:0000259" key="9">
    <source>
        <dbReference type="PROSITE" id="PS50090"/>
    </source>
</evidence>
<keyword evidence="3 6" id="KW-0547">Nucleotide-binding</keyword>
<feature type="domain" description="HTH myb-type" evidence="10">
    <location>
        <begin position="1456"/>
        <end position="1492"/>
    </location>
</feature>
<dbReference type="PROSITE" id="PS51294">
    <property type="entry name" value="HTH_MYB"/>
    <property type="match status" value="3"/>
</dbReference>
<dbReference type="PROSITE" id="PS50011">
    <property type="entry name" value="PROTEIN_KINASE_DOM"/>
    <property type="match status" value="1"/>
</dbReference>
<dbReference type="InterPro" id="IPR000719">
    <property type="entry name" value="Prot_kinase_dom"/>
</dbReference>
<dbReference type="InterPro" id="IPR011989">
    <property type="entry name" value="ARM-like"/>
</dbReference>
<dbReference type="PROSITE" id="PS50090">
    <property type="entry name" value="MYB_LIKE"/>
    <property type="match status" value="3"/>
</dbReference>
<dbReference type="EMBL" id="KZ155771">
    <property type="protein sequence ID" value="OUS49199.1"/>
    <property type="molecule type" value="Genomic_DNA"/>
</dbReference>
<proteinExistence type="inferred from homology"/>
<dbReference type="CDD" id="cd00167">
    <property type="entry name" value="SANT"/>
    <property type="match status" value="3"/>
</dbReference>
<dbReference type="GO" id="GO:0008017">
    <property type="term" value="F:microtubule binding"/>
    <property type="evidence" value="ECO:0007669"/>
    <property type="project" value="InterPro"/>
</dbReference>
<feature type="domain" description="Myb-like" evidence="9">
    <location>
        <begin position="1416"/>
        <end position="1492"/>
    </location>
</feature>
<evidence type="ECO:0000256" key="7">
    <source>
        <dbReference type="SAM" id="MobiDB-lite"/>
    </source>
</evidence>
<dbReference type="InterPro" id="IPR001005">
    <property type="entry name" value="SANT/Myb"/>
</dbReference>
<feature type="domain" description="Myb-like" evidence="9">
    <location>
        <begin position="1493"/>
        <end position="1543"/>
    </location>
</feature>
<comment type="similarity">
    <text evidence="1">Belongs to the CTAG/PCC1 family.</text>
</comment>
<dbReference type="GO" id="GO:0005524">
    <property type="term" value="F:ATP binding"/>
    <property type="evidence" value="ECO:0007669"/>
    <property type="project" value="UniProtKB-UniRule"/>
</dbReference>
<dbReference type="GO" id="GO:0004674">
    <property type="term" value="F:protein serine/threonine kinase activity"/>
    <property type="evidence" value="ECO:0007669"/>
    <property type="project" value="UniProtKB-KW"/>
</dbReference>
<feature type="domain" description="HTH myb-type" evidence="10">
    <location>
        <begin position="1381"/>
        <end position="1419"/>
    </location>
</feature>
<organism evidence="11">
    <name type="scientific">Ostreococcus tauri</name>
    <name type="common">Marine green alga</name>
    <dbReference type="NCBI Taxonomy" id="70448"/>
    <lineage>
        <taxon>Eukaryota</taxon>
        <taxon>Viridiplantae</taxon>
        <taxon>Chlorophyta</taxon>
        <taxon>Mamiellophyceae</taxon>
        <taxon>Mamiellales</taxon>
        <taxon>Bathycoccaceae</taxon>
        <taxon>Ostreococcus</taxon>
    </lineage>
</organism>
<sequence>MSSSNAPPPSAFIKDVFPAFCKPVHSVSRSVTVTFASEREARAIAGALGVDKELRPDVVTKTVTHRRVSEREWEVEGRFEASELRSLRSAVSGYYDLLTVCERTAGAFGERDYKIEDYHTLEAIGKGKYSMVYKARRRKTIRYYAIKKVEKGQRSRVKRDFLFSRAVMHENVLKIVACYETRNSLWLVLEYCVGGDLLTLLSQDLKLPEPSIMKFARDMFVGVRTIHSKGLIHCDLKPSNMLLDENGNLKVRGFGLSKEVTVVAAKSGSSKELAHRGTPCYMAPEMFTSEGVHSYATDLWALGCTLYECAAGRPPFTSTSLTSLIEQILEHEPNPLPASCSTPFKSLVFGLLNKRPHQRLRWDQVVNHEFWRERGGEYLEDMRDLGAVTLPAQPTYEAFADMLKREDLAMKFRMLGNARESTSLDVRESFMPVLTPSLRQSVNASKLSRIARFNLQREEVGSYGSGNNAAAEDGDLAEPPGRHEDVELEHPDAELNFTVPNGMEDLDVDAEVDERAPVAPKSPPRQAMRESYGNENRSDNFADTTEDFMEKDVEVDNSSPSGSDETTKVMLTTGEAILVDSRSPVSASRSANRSAQTADEDFEDTSSSMRSEELQPAETPAFLGLPEGRRRAQATRVDAAAEELEYEKFKELCLHEDSDLTVRPIVSNHKIEAIRDASHDPSKLPFQELSVNEMMATSQVEREAFLSRIYRAVAHPANVQDKVNTLAYFETLCRSDSSANVLVNSTLMPMFVKVLASSKSSPLRIRMANILGLLMRYATFIGSEFAKTDAAKVLAEAVSDENPRVRRRAMSALGELSFYVSNQARADAPQVLGITQNVIEVFLRTIEHDSDEITRHYACKSVENILKKGSGSIQEAFATCRAANILVSIVMDDSLEDELRGTAASALASAVRVKPESIYVVVGDDDHSDEMRAALIKMLDDRRSKKVQQAALNLLCLALVDEKSRLLATLMEVRTLLPILAGLYERSQSSVIKAKSLLSLALLIRGHPKWLQSLCRARVLPMIECQQINDPYLQNCCDAFIVTVVALVPKVNDIIFRHIARLRSAASRNMRPQVIEPFTLFPVIHHLMQSSVMRQRMLNSAFVRDIARYIEAAEFEEDYNGREEFRVCVKELLEHCHSCTDEIVYKVDAVTKHLLPALCDLLEGSTNAEMRFSALKLVYELILPLRADLDIATQSGCDERIIAHRLDQLLMQDLYPMCSALIDMEHPFPLYALKLLSGTARLEPALCREIINIGLAPRFFDFLSLEHTNYEPNIHLCLSLARSKSMKSESLWEYDAPAKVARVCEYTYKNDFIEPEMIEPALGIAAELLHRAQSASRVGDAGLDHVTPLLDIAPTLRKLADAIPDGSLKRELLHALDDGELLRLQKKYGNKWSDISKDMGTRTGQQCAQRWRHRVNPNIRRERWTEEEDEKVRTTTRSRCRERCENAFRSVCARGERLRELQLQYGSKWATIAREMGGRTDQQCMGRWRRHLDPDVTRGAWDAAEDACLRALYDEYGPKWSLICQRVPGRTAQQSRARWFQLEGGTGEHRYVQRERKIKDQTYDEYEKLEERKMATLSPAPLEMGQPFRKILEDVDARSEIRHFGLSKGSTLASALERRHPRPATTAMDSVSLWRDVGETLAKRGTLASQVNRKRLRDSEEVRKRQPVVHERLEIPQVDRRLRTSTSVEEDKLSVLLGVALGGRRSSGGGDGSGSGAA</sequence>
<feature type="compositionally biased region" description="Polar residues" evidence="7">
    <location>
        <begin position="583"/>
        <end position="597"/>
    </location>
</feature>
<gene>
    <name evidence="11" type="ORF">BE221DRAFT_202453</name>
</gene>
<dbReference type="PANTHER" id="PTHR46562:SF1">
    <property type="entry name" value="SERINE_THREONINE-PROTEIN KINASE ULK4"/>
    <property type="match status" value="1"/>
</dbReference>
<evidence type="ECO:0000256" key="3">
    <source>
        <dbReference type="ARBA" id="ARBA00022741"/>
    </source>
</evidence>
<dbReference type="PROSITE" id="PS00107">
    <property type="entry name" value="PROTEIN_KINASE_ATP"/>
    <property type="match status" value="1"/>
</dbReference>
<protein>
    <submittedName>
        <fullName evidence="11">Serine/threonine protein kinase</fullName>
    </submittedName>
</protein>
<dbReference type="SMART" id="SM00717">
    <property type="entry name" value="SANT"/>
    <property type="match status" value="3"/>
</dbReference>
<dbReference type="InterPro" id="IPR011009">
    <property type="entry name" value="Kinase-like_dom_sf"/>
</dbReference>
<dbReference type="Pfam" id="PF09341">
    <property type="entry name" value="Pcc1"/>
    <property type="match status" value="1"/>
</dbReference>
<keyword evidence="2" id="KW-0808">Transferase</keyword>
<feature type="domain" description="Myb-like" evidence="9">
    <location>
        <begin position="1377"/>
        <end position="1415"/>
    </location>
</feature>
<feature type="domain" description="HTH myb-type" evidence="10">
    <location>
        <begin position="1493"/>
        <end position="1539"/>
    </location>
</feature>
<dbReference type="SMART" id="SM00220">
    <property type="entry name" value="S_TKc"/>
    <property type="match status" value="1"/>
</dbReference>
<reference evidence="11" key="1">
    <citation type="submission" date="2017-04" db="EMBL/GenBank/DDBJ databases">
        <title>Population genomics of picophytoplankton unveils novel chromosome hypervariability.</title>
        <authorList>
            <consortium name="DOE Joint Genome Institute"/>
            <person name="Blanc-Mathieu R."/>
            <person name="Krasovec M."/>
            <person name="Hebrard M."/>
            <person name="Yau S."/>
            <person name="Desgranges E."/>
            <person name="Martin J."/>
            <person name="Schackwitz W."/>
            <person name="Kuo A."/>
            <person name="Salin G."/>
            <person name="Donnadieu C."/>
            <person name="Desdevises Y."/>
            <person name="Sanchez-Ferandin S."/>
            <person name="Moreau H."/>
            <person name="Rivals E."/>
            <person name="Grigoriev I.V."/>
            <person name="Grimsley N."/>
            <person name="Eyre-Walker A."/>
            <person name="Piganeau G."/>
        </authorList>
    </citation>
    <scope>NUCLEOTIDE SEQUENCE [LARGE SCALE GENOMIC DNA]</scope>
    <source>
        <strain evidence="11">RCC 1115</strain>
    </source>
</reference>
<dbReference type="PROSITE" id="PS00108">
    <property type="entry name" value="PROTEIN_KINASE_ST"/>
    <property type="match status" value="1"/>
</dbReference>
<dbReference type="Gene3D" id="1.10.10.60">
    <property type="entry name" value="Homeodomain-like"/>
    <property type="match status" value="3"/>
</dbReference>
<dbReference type="SUPFAM" id="SSF48371">
    <property type="entry name" value="ARM repeat"/>
    <property type="match status" value="1"/>
</dbReference>
<name>A0A1Y5IHZ4_OSTTA</name>
<feature type="region of interest" description="Disordered" evidence="7">
    <location>
        <begin position="514"/>
        <end position="541"/>
    </location>
</feature>
<evidence type="ECO:0000256" key="5">
    <source>
        <dbReference type="ARBA" id="ARBA00022840"/>
    </source>
</evidence>
<dbReference type="InterPro" id="IPR044591">
    <property type="entry name" value="RUK"/>
</dbReference>
<dbReference type="eggNOG" id="KOG0597">
    <property type="taxonomic scope" value="Eukaryota"/>
</dbReference>
<dbReference type="Gene3D" id="1.25.10.10">
    <property type="entry name" value="Leucine-rich Repeat Variant"/>
    <property type="match status" value="2"/>
</dbReference>
<dbReference type="InterPro" id="IPR017930">
    <property type="entry name" value="Myb_dom"/>
</dbReference>
<evidence type="ECO:0000259" key="10">
    <source>
        <dbReference type="PROSITE" id="PS51294"/>
    </source>
</evidence>
<evidence type="ECO:0000256" key="6">
    <source>
        <dbReference type="PROSITE-ProRule" id="PRU10141"/>
    </source>
</evidence>